<proteinExistence type="predicted"/>
<sequence>MEIVLAKVWTFWIAVALVVPSILVVLGIIGMYVKKVVMPRYPKR</sequence>
<dbReference type="EMBL" id="CAEZUP010000125">
    <property type="protein sequence ID" value="CAB4623639.1"/>
    <property type="molecule type" value="Genomic_DNA"/>
</dbReference>
<gene>
    <name evidence="2" type="ORF">UFOPK1835_01989</name>
</gene>
<keyword evidence="1" id="KW-1133">Transmembrane helix</keyword>
<organism evidence="2">
    <name type="scientific">freshwater metagenome</name>
    <dbReference type="NCBI Taxonomy" id="449393"/>
    <lineage>
        <taxon>unclassified sequences</taxon>
        <taxon>metagenomes</taxon>
        <taxon>ecological metagenomes</taxon>
    </lineage>
</organism>
<name>A0A6J6IFH0_9ZZZZ</name>
<reference evidence="2" key="1">
    <citation type="submission" date="2020-05" db="EMBL/GenBank/DDBJ databases">
        <authorList>
            <person name="Chiriac C."/>
            <person name="Salcher M."/>
            <person name="Ghai R."/>
            <person name="Kavagutti S V."/>
        </authorList>
    </citation>
    <scope>NUCLEOTIDE SEQUENCE</scope>
</reference>
<evidence type="ECO:0000256" key="1">
    <source>
        <dbReference type="SAM" id="Phobius"/>
    </source>
</evidence>
<accession>A0A6J6IFH0</accession>
<protein>
    <submittedName>
        <fullName evidence="2">Unannotated protein</fullName>
    </submittedName>
</protein>
<keyword evidence="1" id="KW-0472">Membrane</keyword>
<evidence type="ECO:0000313" key="2">
    <source>
        <dbReference type="EMBL" id="CAB4623639.1"/>
    </source>
</evidence>
<dbReference type="AlphaFoldDB" id="A0A6J6IFH0"/>
<keyword evidence="1" id="KW-0812">Transmembrane</keyword>
<feature type="transmembrane region" description="Helical" evidence="1">
    <location>
        <begin position="12"/>
        <end position="33"/>
    </location>
</feature>